<accession>A0A024X067</accession>
<organism evidence="2 3">
    <name type="scientific">Plasmodium falciparum (isolate Camp / Malaysia)</name>
    <dbReference type="NCBI Taxonomy" id="5835"/>
    <lineage>
        <taxon>Eukaryota</taxon>
        <taxon>Sar</taxon>
        <taxon>Alveolata</taxon>
        <taxon>Apicomplexa</taxon>
        <taxon>Aconoidasida</taxon>
        <taxon>Haemosporida</taxon>
        <taxon>Plasmodiidae</taxon>
        <taxon>Plasmodium</taxon>
        <taxon>Plasmodium (Laverania)</taxon>
    </lineage>
</organism>
<dbReference type="AlphaFoldDB" id="A0A024X067"/>
<evidence type="ECO:0000256" key="1">
    <source>
        <dbReference type="SAM" id="Phobius"/>
    </source>
</evidence>
<feature type="transmembrane region" description="Helical" evidence="1">
    <location>
        <begin position="34"/>
        <end position="57"/>
    </location>
</feature>
<gene>
    <name evidence="2" type="ORF">PFMC_05550</name>
</gene>
<dbReference type="Proteomes" id="UP000030694">
    <property type="component" value="Unassembled WGS sequence"/>
</dbReference>
<name>A0A024X067_PLAFC</name>
<proteinExistence type="predicted"/>
<evidence type="ECO:0000313" key="2">
    <source>
        <dbReference type="EMBL" id="ETW58450.1"/>
    </source>
</evidence>
<protein>
    <submittedName>
        <fullName evidence="2">Uncharacterized protein</fullName>
    </submittedName>
</protein>
<reference evidence="2 3" key="2">
    <citation type="submission" date="2013-02" db="EMBL/GenBank/DDBJ databases">
        <title>The Genome Sequence of Plasmodium falciparum CAMP/Malaysia.</title>
        <authorList>
            <consortium name="The Broad Institute Genome Sequencing Platform"/>
            <consortium name="The Broad Institute Genome Sequencing Center for Infectious Disease"/>
            <person name="Neafsey D."/>
            <person name="Cheeseman I."/>
            <person name="Volkman S."/>
            <person name="Adams J."/>
            <person name="Walker B."/>
            <person name="Young S.K."/>
            <person name="Zeng Q."/>
            <person name="Gargeya S."/>
            <person name="Fitzgerald M."/>
            <person name="Haas B."/>
            <person name="Abouelleil A."/>
            <person name="Alvarado L."/>
            <person name="Arachchi H.M."/>
            <person name="Berlin A.M."/>
            <person name="Chapman S.B."/>
            <person name="Dewar J."/>
            <person name="Goldberg J."/>
            <person name="Griggs A."/>
            <person name="Gujja S."/>
            <person name="Hansen M."/>
            <person name="Howarth C."/>
            <person name="Imamovic A."/>
            <person name="Larimer J."/>
            <person name="McCowan C."/>
            <person name="Murphy C."/>
            <person name="Neiman D."/>
            <person name="Pearson M."/>
            <person name="Priest M."/>
            <person name="Roberts A."/>
            <person name="Saif S."/>
            <person name="Shea T."/>
            <person name="Sisk P."/>
            <person name="Sykes S."/>
            <person name="Wortman J."/>
            <person name="Nusbaum C."/>
            <person name="Birren B."/>
        </authorList>
    </citation>
    <scope>NUCLEOTIDE SEQUENCE [LARGE SCALE GENOMIC DNA]</scope>
    <source>
        <strain evidence="2 3">CAMP/Malaysia</strain>
    </source>
</reference>
<keyword evidence="1" id="KW-0472">Membrane</keyword>
<sequence>MFIYSNTHIHLFLIIFYNIKKLTYDYGMLKGFNIISYHISYNIILTNHIFLLLRYYIRYLLHNFFYFKKYKII</sequence>
<keyword evidence="1" id="KW-0812">Transmembrane</keyword>
<dbReference type="EMBL" id="KI927620">
    <property type="protein sequence ID" value="ETW58450.1"/>
    <property type="molecule type" value="Genomic_DNA"/>
</dbReference>
<keyword evidence="1" id="KW-1133">Transmembrane helix</keyword>
<evidence type="ECO:0000313" key="3">
    <source>
        <dbReference type="Proteomes" id="UP000030694"/>
    </source>
</evidence>
<reference evidence="2 3" key="1">
    <citation type="submission" date="2013-02" db="EMBL/GenBank/DDBJ databases">
        <title>The Genome Annotation of Plasmodium falciparum CAMP/Malaysia.</title>
        <authorList>
            <consortium name="The Broad Institute Genome Sequencing Platform"/>
            <consortium name="The Broad Institute Genome Sequencing Center for Infectious Disease"/>
            <person name="Neafsey D."/>
            <person name="Hoffman S."/>
            <person name="Volkman S."/>
            <person name="Rosenthal P."/>
            <person name="Walker B."/>
            <person name="Young S.K."/>
            <person name="Zeng Q."/>
            <person name="Gargeya S."/>
            <person name="Fitzgerald M."/>
            <person name="Haas B."/>
            <person name="Abouelleil A."/>
            <person name="Allen A.W."/>
            <person name="Alvarado L."/>
            <person name="Arachchi H.M."/>
            <person name="Berlin A.M."/>
            <person name="Chapman S.B."/>
            <person name="Gainer-Dewar J."/>
            <person name="Goldberg J."/>
            <person name="Griggs A."/>
            <person name="Gujja S."/>
            <person name="Hansen M."/>
            <person name="Howarth C."/>
            <person name="Imamovic A."/>
            <person name="Ireland A."/>
            <person name="Larimer J."/>
            <person name="McCowan C."/>
            <person name="Murphy C."/>
            <person name="Pearson M."/>
            <person name="Poon T.W."/>
            <person name="Priest M."/>
            <person name="Roberts A."/>
            <person name="Saif S."/>
            <person name="Shea T."/>
            <person name="Sisk P."/>
            <person name="Sykes S."/>
            <person name="Wortman J."/>
            <person name="Nusbaum C."/>
            <person name="Birren B."/>
        </authorList>
    </citation>
    <scope>NUCLEOTIDE SEQUENCE [LARGE SCALE GENOMIC DNA]</scope>
    <source>
        <strain evidence="2 3">CAMP/Malaysia</strain>
    </source>
</reference>